<comment type="caution">
    <text evidence="2">The sequence shown here is derived from an EMBL/GenBank/DDBJ whole genome shotgun (WGS) entry which is preliminary data.</text>
</comment>
<organism evidence="2 3">
    <name type="scientific">Fusarium floridanum</name>
    <dbReference type="NCBI Taxonomy" id="1325733"/>
    <lineage>
        <taxon>Eukaryota</taxon>
        <taxon>Fungi</taxon>
        <taxon>Dikarya</taxon>
        <taxon>Ascomycota</taxon>
        <taxon>Pezizomycotina</taxon>
        <taxon>Sordariomycetes</taxon>
        <taxon>Hypocreomycetidae</taxon>
        <taxon>Hypocreales</taxon>
        <taxon>Nectriaceae</taxon>
        <taxon>Fusarium</taxon>
        <taxon>Fusarium solani species complex</taxon>
    </lineage>
</organism>
<dbReference type="AlphaFoldDB" id="A0A428NMK8"/>
<evidence type="ECO:0000256" key="1">
    <source>
        <dbReference type="SAM" id="MobiDB-lite"/>
    </source>
</evidence>
<protein>
    <submittedName>
        <fullName evidence="2">Uncharacterized protein</fullName>
    </submittedName>
</protein>
<gene>
    <name evidence="2" type="ORF">CEP51_016521</name>
</gene>
<accession>A0A428NMK8</accession>
<evidence type="ECO:0000313" key="3">
    <source>
        <dbReference type="Proteomes" id="UP000287972"/>
    </source>
</evidence>
<dbReference type="Proteomes" id="UP000287972">
    <property type="component" value="Unassembled WGS sequence"/>
</dbReference>
<sequence length="133" mass="14997">MSPEPERVACRVTDCTKRCRDSRRQKHGRYIGVSTLHGGGGRRLNREMAGSEDPARERKPEGCICTVEWTGDGDNEFSWSYKSQCPVALKDHPLYCLYFQKAFDWGYGWAMAPSGGAIRIDDGGKRHDPPFGR</sequence>
<evidence type="ECO:0000313" key="2">
    <source>
        <dbReference type="EMBL" id="RSL42028.1"/>
    </source>
</evidence>
<keyword evidence="3" id="KW-1185">Reference proteome</keyword>
<reference evidence="2 3" key="1">
    <citation type="submission" date="2017-06" db="EMBL/GenBank/DDBJ databases">
        <title>Comparative genomic analysis of Ambrosia Fusariam Clade fungi.</title>
        <authorList>
            <person name="Stajich J.E."/>
            <person name="Carrillo J."/>
            <person name="Kijimoto T."/>
            <person name="Eskalen A."/>
            <person name="O'Donnell K."/>
            <person name="Kasson M."/>
        </authorList>
    </citation>
    <scope>NUCLEOTIDE SEQUENCE [LARGE SCALE GENOMIC DNA]</scope>
    <source>
        <strain evidence="2 3">NRRL62606</strain>
    </source>
</reference>
<feature type="region of interest" description="Disordered" evidence="1">
    <location>
        <begin position="35"/>
        <end position="58"/>
    </location>
</feature>
<name>A0A428NMK8_9HYPO</name>
<dbReference type="EMBL" id="NKCL01001201">
    <property type="protein sequence ID" value="RSL42028.1"/>
    <property type="molecule type" value="Genomic_DNA"/>
</dbReference>
<proteinExistence type="predicted"/>